<dbReference type="EMBL" id="QYUQ01000002">
    <property type="protein sequence ID" value="RJG01851.1"/>
    <property type="molecule type" value="Genomic_DNA"/>
</dbReference>
<evidence type="ECO:0000259" key="8">
    <source>
        <dbReference type="PROSITE" id="PS51349"/>
    </source>
</evidence>
<keyword evidence="4" id="KW-0560">Oxidoreductase</keyword>
<dbReference type="InterPro" id="IPR008259">
    <property type="entry name" value="FMN_hydac_DH_AS"/>
</dbReference>
<comment type="cofactor">
    <cofactor evidence="1">
        <name>FMN</name>
        <dbReference type="ChEBI" id="CHEBI:58210"/>
    </cofactor>
</comment>
<feature type="domain" description="FMN hydroxy acid dehydrogenase" evidence="8">
    <location>
        <begin position="33"/>
        <end position="414"/>
    </location>
</feature>
<dbReference type="Proteomes" id="UP000266327">
    <property type="component" value="Unassembled WGS sequence"/>
</dbReference>
<evidence type="ECO:0000256" key="4">
    <source>
        <dbReference type="ARBA" id="ARBA00023002"/>
    </source>
</evidence>
<feature type="binding site" evidence="7">
    <location>
        <position position="162"/>
    </location>
    <ligand>
        <name>FMN</name>
        <dbReference type="ChEBI" id="CHEBI:58210"/>
    </ligand>
</feature>
<dbReference type="PIRSF" id="PIRSF000138">
    <property type="entry name" value="Al-hdrx_acd_dh"/>
    <property type="match status" value="1"/>
</dbReference>
<reference evidence="10" key="1">
    <citation type="submission" date="2018-09" db="EMBL/GenBank/DDBJ databases">
        <authorList>
            <person name="Zhu H."/>
        </authorList>
    </citation>
    <scope>NUCLEOTIDE SEQUENCE [LARGE SCALE GENOMIC DNA]</scope>
    <source>
        <strain evidence="10">K1S02-23</strain>
    </source>
</reference>
<dbReference type="InterPro" id="IPR037396">
    <property type="entry name" value="FMN_HAD"/>
</dbReference>
<feature type="binding site" evidence="7">
    <location>
        <position position="285"/>
    </location>
    <ligand>
        <name>FMN</name>
        <dbReference type="ChEBI" id="CHEBI:58210"/>
    </ligand>
</feature>
<name>A0A3A3G1Q8_9BURK</name>
<feature type="binding site" evidence="7">
    <location>
        <position position="309"/>
    </location>
    <ligand>
        <name>glyoxylate</name>
        <dbReference type="ChEBI" id="CHEBI:36655"/>
    </ligand>
</feature>
<dbReference type="Gene3D" id="3.20.20.70">
    <property type="entry name" value="Aldolase class I"/>
    <property type="match status" value="1"/>
</dbReference>
<dbReference type="CDD" id="cd02809">
    <property type="entry name" value="alpha_hydroxyacid_oxid_FMN"/>
    <property type="match status" value="1"/>
</dbReference>
<feature type="binding site" evidence="7">
    <location>
        <position position="199"/>
    </location>
    <ligand>
        <name>glyoxylate</name>
        <dbReference type="ChEBI" id="CHEBI:36655"/>
    </ligand>
</feature>
<dbReference type="PANTHER" id="PTHR10578:SF107">
    <property type="entry name" value="2-HYDROXYACID OXIDASE 1"/>
    <property type="match status" value="1"/>
</dbReference>
<dbReference type="InterPro" id="IPR000262">
    <property type="entry name" value="FMN-dep_DH"/>
</dbReference>
<keyword evidence="3 7" id="KW-0288">FMN</keyword>
<proteinExistence type="inferred from homology"/>
<evidence type="ECO:0000313" key="10">
    <source>
        <dbReference type="Proteomes" id="UP000266327"/>
    </source>
</evidence>
<dbReference type="InterPro" id="IPR012133">
    <property type="entry name" value="Alpha-hydoxy_acid_DH_FMN"/>
</dbReference>
<gene>
    <name evidence="9" type="ORF">D3878_09885</name>
</gene>
<organism evidence="9 10">
    <name type="scientific">Noviherbaspirillum sedimenti</name>
    <dbReference type="NCBI Taxonomy" id="2320865"/>
    <lineage>
        <taxon>Bacteria</taxon>
        <taxon>Pseudomonadati</taxon>
        <taxon>Pseudomonadota</taxon>
        <taxon>Betaproteobacteria</taxon>
        <taxon>Burkholderiales</taxon>
        <taxon>Oxalobacteraceae</taxon>
        <taxon>Noviherbaspirillum</taxon>
    </lineage>
</organism>
<evidence type="ECO:0000256" key="1">
    <source>
        <dbReference type="ARBA" id="ARBA00001917"/>
    </source>
</evidence>
<feature type="binding site" evidence="7">
    <location>
        <begin position="340"/>
        <end position="344"/>
    </location>
    <ligand>
        <name>FMN</name>
        <dbReference type="ChEBI" id="CHEBI:58210"/>
    </ligand>
</feature>
<feature type="binding site" evidence="7">
    <location>
        <position position="312"/>
    </location>
    <ligand>
        <name>glyoxylate</name>
        <dbReference type="ChEBI" id="CHEBI:36655"/>
    </ligand>
</feature>
<feature type="binding site" evidence="7">
    <location>
        <position position="164"/>
    </location>
    <ligand>
        <name>glyoxylate</name>
        <dbReference type="ChEBI" id="CHEBI:36655"/>
    </ligand>
</feature>
<keyword evidence="10" id="KW-1185">Reference proteome</keyword>
<dbReference type="PROSITE" id="PS51349">
    <property type="entry name" value="FMN_HYDROXY_ACID_DH_2"/>
    <property type="match status" value="1"/>
</dbReference>
<evidence type="ECO:0000256" key="3">
    <source>
        <dbReference type="ARBA" id="ARBA00022643"/>
    </source>
</evidence>
<evidence type="ECO:0000256" key="6">
    <source>
        <dbReference type="PIRSR" id="PIRSR000138-1"/>
    </source>
</evidence>
<dbReference type="InterPro" id="IPR013785">
    <property type="entry name" value="Aldolase_TIM"/>
</dbReference>
<dbReference type="SUPFAM" id="SSF51395">
    <property type="entry name" value="FMN-linked oxidoreductases"/>
    <property type="match status" value="1"/>
</dbReference>
<dbReference type="PROSITE" id="PS00557">
    <property type="entry name" value="FMN_HYDROXY_ACID_DH_1"/>
    <property type="match status" value="1"/>
</dbReference>
<keyword evidence="2 7" id="KW-0285">Flavoprotein</keyword>
<feature type="binding site" evidence="7">
    <location>
        <position position="307"/>
    </location>
    <ligand>
        <name>FMN</name>
        <dbReference type="ChEBI" id="CHEBI:58210"/>
    </ligand>
</feature>
<comment type="caution">
    <text evidence="9">The sequence shown here is derived from an EMBL/GenBank/DDBJ whole genome shotgun (WGS) entry which is preliminary data.</text>
</comment>
<dbReference type="FunFam" id="3.20.20.70:FF:000029">
    <property type="entry name" value="L-lactate dehydrogenase"/>
    <property type="match status" value="1"/>
</dbReference>
<dbReference type="AlphaFoldDB" id="A0A3A3G1Q8"/>
<evidence type="ECO:0000256" key="2">
    <source>
        <dbReference type="ARBA" id="ARBA00022630"/>
    </source>
</evidence>
<dbReference type="GO" id="GO:0016614">
    <property type="term" value="F:oxidoreductase activity, acting on CH-OH group of donors"/>
    <property type="evidence" value="ECO:0007669"/>
    <property type="project" value="UniProtKB-ARBA"/>
</dbReference>
<feature type="binding site" evidence="7">
    <location>
        <begin position="363"/>
        <end position="364"/>
    </location>
    <ligand>
        <name>FMN</name>
        <dbReference type="ChEBI" id="CHEBI:58210"/>
    </ligand>
</feature>
<comment type="similarity">
    <text evidence="5">Belongs to the FMN-dependent alpha-hydroxy acid dehydrogenase family.</text>
</comment>
<feature type="binding site" evidence="7">
    <location>
        <position position="59"/>
    </location>
    <ligand>
        <name>glyoxylate</name>
        <dbReference type="ChEBI" id="CHEBI:36655"/>
    </ligand>
</feature>
<sequence length="437" mass="47367">MDRFVFCPRSAQITGALQGEISATLDLPDDVMTRINDCFNLLDFEKAARERLPSPLFHYISGGADDETTKSANTSSFDRYHLTPAFLRDIRKVDMRRTVFGVDLAWPVMLSPTGLTGVFHPDGERAVAQAAASSGVAYSLSTMATTSIEDVAAAARGPKIYQLYLLKDDAANIEMIDRCKAANFDVLCLTVDTVVAGNRERDHRTGLTVPPRLNRRNIVGFARRPAWCLRYLAGGGVSLPNIPAGDGNQNLGTLAAYFAANMEQNITWSRVERLMRHWGKPFIVKGLQSVADARNAAASGVTGIVVSNHGGRQLDGGAATVDLVANMVDAVGDRLEVVLDSGVRRGSHVVKALAMGARACMIGRPYLYGLSAFGKPGVERVLGLLRQETERTLGLIGCASVDEVSRRHITPADRLPDFLQYAAAEPNPTTKFTRSMK</sequence>
<feature type="binding site" evidence="7">
    <location>
        <begin position="112"/>
        <end position="114"/>
    </location>
    <ligand>
        <name>FMN</name>
        <dbReference type="ChEBI" id="CHEBI:58210"/>
    </ligand>
</feature>
<protein>
    <submittedName>
        <fullName evidence="9">Alpha-hydroxy-acid oxidizing protein</fullName>
    </submittedName>
</protein>
<evidence type="ECO:0000256" key="5">
    <source>
        <dbReference type="ARBA" id="ARBA00024042"/>
    </source>
</evidence>
<dbReference type="GO" id="GO:0010181">
    <property type="term" value="F:FMN binding"/>
    <property type="evidence" value="ECO:0007669"/>
    <property type="project" value="InterPro"/>
</dbReference>
<dbReference type="PANTHER" id="PTHR10578">
    <property type="entry name" value="S -2-HYDROXY-ACID OXIDASE-RELATED"/>
    <property type="match status" value="1"/>
</dbReference>
<feature type="active site" description="Proton acceptor" evidence="6">
    <location>
        <position position="309"/>
    </location>
</feature>
<evidence type="ECO:0000313" key="9">
    <source>
        <dbReference type="EMBL" id="RJG01851.1"/>
    </source>
</evidence>
<evidence type="ECO:0000256" key="7">
    <source>
        <dbReference type="PIRSR" id="PIRSR000138-2"/>
    </source>
</evidence>
<feature type="binding site" evidence="7">
    <location>
        <position position="190"/>
    </location>
    <ligand>
        <name>FMN</name>
        <dbReference type="ChEBI" id="CHEBI:58210"/>
    </ligand>
</feature>
<feature type="binding site" evidence="7">
    <location>
        <position position="141"/>
    </location>
    <ligand>
        <name>FMN</name>
        <dbReference type="ChEBI" id="CHEBI:58210"/>
    </ligand>
</feature>
<dbReference type="Pfam" id="PF01070">
    <property type="entry name" value="FMN_dh"/>
    <property type="match status" value="1"/>
</dbReference>
<accession>A0A3A3G1Q8</accession>